<evidence type="ECO:0000256" key="7">
    <source>
        <dbReference type="ARBA" id="ARBA00023136"/>
    </source>
</evidence>
<feature type="transmembrane region" description="Helical" evidence="10">
    <location>
        <begin position="55"/>
        <end position="75"/>
    </location>
</feature>
<keyword evidence="6 10" id="KW-0443">Lipid metabolism</keyword>
<name>A0ABY5P6R8_9LACT</name>
<comment type="subcellular location">
    <subcellularLocation>
        <location evidence="10">Cell membrane</location>
        <topology evidence="10">Multi-pass membrane protein</topology>
    </subcellularLocation>
</comment>
<dbReference type="Proteomes" id="UP001315967">
    <property type="component" value="Chromosome"/>
</dbReference>
<evidence type="ECO:0000256" key="9">
    <source>
        <dbReference type="ARBA" id="ARBA00023264"/>
    </source>
</evidence>
<proteinExistence type="inferred from homology"/>
<evidence type="ECO:0000256" key="5">
    <source>
        <dbReference type="ARBA" id="ARBA00022989"/>
    </source>
</evidence>
<dbReference type="HAMAP" id="MF_01043">
    <property type="entry name" value="PlsY"/>
    <property type="match status" value="1"/>
</dbReference>
<dbReference type="PANTHER" id="PTHR30309">
    <property type="entry name" value="INNER MEMBRANE PROTEIN YGIH"/>
    <property type="match status" value="1"/>
</dbReference>
<comment type="subunit">
    <text evidence="10">Probably interacts with PlsX.</text>
</comment>
<evidence type="ECO:0000256" key="8">
    <source>
        <dbReference type="ARBA" id="ARBA00023209"/>
    </source>
</evidence>
<evidence type="ECO:0000313" key="12">
    <source>
        <dbReference type="Proteomes" id="UP001315967"/>
    </source>
</evidence>
<keyword evidence="8 10" id="KW-0594">Phospholipid biosynthesis</keyword>
<keyword evidence="3 10" id="KW-0808">Transferase</keyword>
<keyword evidence="7 10" id="KW-0472">Membrane</keyword>
<dbReference type="PANTHER" id="PTHR30309:SF0">
    <property type="entry name" value="GLYCEROL-3-PHOSPHATE ACYLTRANSFERASE-RELATED"/>
    <property type="match status" value="1"/>
</dbReference>
<dbReference type="SMART" id="SM01207">
    <property type="entry name" value="G3P_acyltransf"/>
    <property type="match status" value="1"/>
</dbReference>
<keyword evidence="2 10" id="KW-0444">Lipid biosynthesis</keyword>
<evidence type="ECO:0000256" key="3">
    <source>
        <dbReference type="ARBA" id="ARBA00022679"/>
    </source>
</evidence>
<dbReference type="InterPro" id="IPR003811">
    <property type="entry name" value="G3P_acylTferase_PlsY"/>
</dbReference>
<keyword evidence="12" id="KW-1185">Reference proteome</keyword>
<dbReference type="RefSeq" id="WP_313793936.1">
    <property type="nucleotide sequence ID" value="NZ_CP102453.1"/>
</dbReference>
<evidence type="ECO:0000313" key="11">
    <source>
        <dbReference type="EMBL" id="UUX34433.1"/>
    </source>
</evidence>
<organism evidence="11 12">
    <name type="scientific">Fundicoccus culcitae</name>
    <dbReference type="NCBI Taxonomy" id="2969821"/>
    <lineage>
        <taxon>Bacteria</taxon>
        <taxon>Bacillati</taxon>
        <taxon>Bacillota</taxon>
        <taxon>Bacilli</taxon>
        <taxon>Lactobacillales</taxon>
        <taxon>Aerococcaceae</taxon>
        <taxon>Fundicoccus</taxon>
    </lineage>
</organism>
<protein>
    <recommendedName>
        <fullName evidence="10">Glycerol-3-phosphate acyltransferase</fullName>
    </recommendedName>
    <alternativeName>
        <fullName evidence="10">Acyl-PO4 G3P acyltransferase</fullName>
    </alternativeName>
    <alternativeName>
        <fullName evidence="10">Acyl-phosphate--glycerol-3-phosphate acyltransferase</fullName>
    </alternativeName>
    <alternativeName>
        <fullName evidence="10">G3P acyltransferase</fullName>
        <shortName evidence="10">GPAT</shortName>
        <ecNumber evidence="10">2.3.1.275</ecNumber>
    </alternativeName>
    <alternativeName>
        <fullName evidence="10">Lysophosphatidic acid synthase</fullName>
        <shortName evidence="10">LPA synthase</shortName>
    </alternativeName>
</protein>
<evidence type="ECO:0000256" key="4">
    <source>
        <dbReference type="ARBA" id="ARBA00022692"/>
    </source>
</evidence>
<comment type="similarity">
    <text evidence="10">Belongs to the PlsY family.</text>
</comment>
<feature type="transmembrane region" description="Helical" evidence="10">
    <location>
        <begin position="118"/>
        <end position="142"/>
    </location>
</feature>
<keyword evidence="11" id="KW-0012">Acyltransferase</keyword>
<accession>A0ABY5P6R8</accession>
<dbReference type="GO" id="GO:0004366">
    <property type="term" value="F:glycerol-3-phosphate O-acyltransferase activity"/>
    <property type="evidence" value="ECO:0007669"/>
    <property type="project" value="UniProtKB-EC"/>
</dbReference>
<evidence type="ECO:0000256" key="10">
    <source>
        <dbReference type="HAMAP-Rule" id="MF_01043"/>
    </source>
</evidence>
<dbReference type="NCBIfam" id="TIGR00023">
    <property type="entry name" value="glycerol-3-phosphate 1-O-acyltransferase PlsY"/>
    <property type="match status" value="1"/>
</dbReference>
<feature type="transmembrane region" description="Helical" evidence="10">
    <location>
        <begin position="154"/>
        <end position="183"/>
    </location>
</feature>
<keyword evidence="1 10" id="KW-1003">Cell membrane</keyword>
<comment type="function">
    <text evidence="10">Catalyzes the transfer of an acyl group from acyl-phosphate (acyl-PO(4)) to glycerol-3-phosphate (G3P) to form lysophosphatidic acid (LPA). This enzyme utilizes acyl-phosphate as fatty acyl donor, but not acyl-CoA or acyl-ACP.</text>
</comment>
<evidence type="ECO:0000256" key="2">
    <source>
        <dbReference type="ARBA" id="ARBA00022516"/>
    </source>
</evidence>
<keyword evidence="9 10" id="KW-1208">Phospholipid metabolism</keyword>
<keyword evidence="4 10" id="KW-0812">Transmembrane</keyword>
<keyword evidence="5 10" id="KW-1133">Transmembrane helix</keyword>
<dbReference type="EMBL" id="CP102453">
    <property type="protein sequence ID" value="UUX34433.1"/>
    <property type="molecule type" value="Genomic_DNA"/>
</dbReference>
<evidence type="ECO:0000256" key="1">
    <source>
        <dbReference type="ARBA" id="ARBA00022475"/>
    </source>
</evidence>
<comment type="catalytic activity">
    <reaction evidence="10">
        <text>an acyl phosphate + sn-glycerol 3-phosphate = a 1-acyl-sn-glycero-3-phosphate + phosphate</text>
        <dbReference type="Rhea" id="RHEA:34075"/>
        <dbReference type="ChEBI" id="CHEBI:43474"/>
        <dbReference type="ChEBI" id="CHEBI:57597"/>
        <dbReference type="ChEBI" id="CHEBI:57970"/>
        <dbReference type="ChEBI" id="CHEBI:59918"/>
        <dbReference type="EC" id="2.3.1.275"/>
    </reaction>
</comment>
<comment type="pathway">
    <text evidence="10">Lipid metabolism; phospholipid metabolism.</text>
</comment>
<dbReference type="Pfam" id="PF02660">
    <property type="entry name" value="G3P_acyltransf"/>
    <property type="match status" value="1"/>
</dbReference>
<evidence type="ECO:0000256" key="6">
    <source>
        <dbReference type="ARBA" id="ARBA00023098"/>
    </source>
</evidence>
<reference evidence="11 12" key="1">
    <citation type="submission" date="2022-08" db="EMBL/GenBank/DDBJ databases">
        <title>Aerococcaceae sp. nov isolated from spoiled eye mask.</title>
        <authorList>
            <person name="Zhou G."/>
            <person name="Xie X.-B."/>
            <person name="Shi Q.-S."/>
            <person name="Wang Y.-S."/>
            <person name="Wen X."/>
            <person name="Peng H."/>
            <person name="Yang X.-J."/>
            <person name="Tao H.-B."/>
            <person name="Huang X.-M."/>
        </authorList>
    </citation>
    <scope>NUCLEOTIDE SEQUENCE [LARGE SCALE GENOMIC DNA]</scope>
    <source>
        <strain evidence="12">DM20194951</strain>
    </source>
</reference>
<feature type="transmembrane region" description="Helical" evidence="10">
    <location>
        <begin position="87"/>
        <end position="106"/>
    </location>
</feature>
<feature type="transmembrane region" description="Helical" evidence="10">
    <location>
        <begin position="12"/>
        <end position="34"/>
    </location>
</feature>
<gene>
    <name evidence="10 11" type="primary">plsY</name>
    <name evidence="11" type="ORF">NRE15_01940</name>
</gene>
<dbReference type="EC" id="2.3.1.275" evidence="10"/>
<sequence length="209" mass="23009">MQSNLSIFTQLLWIAIGYLSGSIPTGVLYSKIFHKVDVRQLGSGNSGATNIGRNFGFKAAVIVSVIDILKGWIPILMVRQIFPNEHLLIMLVGIASVLGHAYPIFAGFKGGKIVSTSFGVLVGFNFWIGLMTALVLFAFIYLTSTISLSALSSYTLGALYILVTNDQIVYGIGFLLITLFMYYRHRANIQRILNGTESRISWGLHNPNK</sequence>